<evidence type="ECO:0000256" key="16">
    <source>
        <dbReference type="ARBA" id="ARBA00049551"/>
    </source>
</evidence>
<feature type="transmembrane region" description="Helical" evidence="17">
    <location>
        <begin position="57"/>
        <end position="79"/>
    </location>
</feature>
<accession>J9WJ96</accession>
<protein>
    <recommendedName>
        <fullName evidence="4 17">NADH-ubiquinone oxidoreductase chain 2</fullName>
        <ecNumber evidence="3 17">7.1.1.2</ecNumber>
    </recommendedName>
</protein>
<dbReference type="AlphaFoldDB" id="J9WJ96"/>
<evidence type="ECO:0000313" key="20">
    <source>
        <dbReference type="EMBL" id="AFS17335.1"/>
    </source>
</evidence>
<dbReference type="GO" id="GO:0005743">
    <property type="term" value="C:mitochondrial inner membrane"/>
    <property type="evidence" value="ECO:0007669"/>
    <property type="project" value="UniProtKB-SubCell"/>
</dbReference>
<evidence type="ECO:0000256" key="11">
    <source>
        <dbReference type="ARBA" id="ARBA00022989"/>
    </source>
</evidence>
<name>J9WJ96_9SAUR</name>
<dbReference type="InterPro" id="IPR050175">
    <property type="entry name" value="Complex_I_Subunit_2"/>
</dbReference>
<keyword evidence="14 17" id="KW-0496">Mitochondrion</keyword>
<evidence type="ECO:0000256" key="7">
    <source>
        <dbReference type="ARBA" id="ARBA00022692"/>
    </source>
</evidence>
<dbReference type="Pfam" id="PF00361">
    <property type="entry name" value="Proton_antipo_M"/>
    <property type="match status" value="1"/>
</dbReference>
<evidence type="ECO:0000256" key="15">
    <source>
        <dbReference type="ARBA" id="ARBA00023136"/>
    </source>
</evidence>
<dbReference type="InterPro" id="IPR001750">
    <property type="entry name" value="ND/Mrp_TM"/>
</dbReference>
<keyword evidence="9 17" id="KW-1278">Translocase</keyword>
<keyword evidence="11 17" id="KW-1133">Transmembrane helix</keyword>
<dbReference type="InterPro" id="IPR010933">
    <property type="entry name" value="NADH_DH_su2_C"/>
</dbReference>
<feature type="domain" description="NADH dehydrogenase subunit 2 C-terminal" evidence="19">
    <location>
        <begin position="290"/>
        <end position="343"/>
    </location>
</feature>
<dbReference type="Pfam" id="PF06444">
    <property type="entry name" value="NADH_dehy_S2_C"/>
    <property type="match status" value="1"/>
</dbReference>
<keyword evidence="7 17" id="KW-0812">Transmembrane</keyword>
<dbReference type="GO" id="GO:0008137">
    <property type="term" value="F:NADH dehydrogenase (ubiquinone) activity"/>
    <property type="evidence" value="ECO:0007669"/>
    <property type="project" value="UniProtKB-EC"/>
</dbReference>
<comment type="subcellular location">
    <subcellularLocation>
        <location evidence="1 17">Mitochondrion inner membrane</location>
        <topology evidence="1 17">Multi-pass membrane protein</topology>
    </subcellularLocation>
</comment>
<dbReference type="PANTHER" id="PTHR46552:SF1">
    <property type="entry name" value="NADH-UBIQUINONE OXIDOREDUCTASE CHAIN 2"/>
    <property type="match status" value="1"/>
</dbReference>
<keyword evidence="12 17" id="KW-0520">NAD</keyword>
<keyword evidence="8 17" id="KW-0999">Mitochondrion inner membrane</keyword>
<feature type="transmembrane region" description="Helical" evidence="17">
    <location>
        <begin position="236"/>
        <end position="254"/>
    </location>
</feature>
<feature type="transmembrane region" description="Helical" evidence="17">
    <location>
        <begin position="151"/>
        <end position="171"/>
    </location>
</feature>
<evidence type="ECO:0000256" key="5">
    <source>
        <dbReference type="ARBA" id="ARBA00022448"/>
    </source>
</evidence>
<keyword evidence="15 17" id="KW-0472">Membrane</keyword>
<dbReference type="PANTHER" id="PTHR46552">
    <property type="entry name" value="NADH-UBIQUINONE OXIDOREDUCTASE CHAIN 2"/>
    <property type="match status" value="1"/>
</dbReference>
<evidence type="ECO:0000256" key="10">
    <source>
        <dbReference type="ARBA" id="ARBA00022982"/>
    </source>
</evidence>
<keyword evidence="13 17" id="KW-0830">Ubiquinone</keyword>
<evidence type="ECO:0000256" key="8">
    <source>
        <dbReference type="ARBA" id="ARBA00022792"/>
    </source>
</evidence>
<evidence type="ECO:0000256" key="9">
    <source>
        <dbReference type="ARBA" id="ARBA00022967"/>
    </source>
</evidence>
<dbReference type="GO" id="GO:0006120">
    <property type="term" value="P:mitochondrial electron transport, NADH to ubiquinone"/>
    <property type="evidence" value="ECO:0007669"/>
    <property type="project" value="InterPro"/>
</dbReference>
<reference evidence="20" key="1">
    <citation type="journal article" date="2012" name="Biol. Lett.">
        <title>Evolution of gliding in Southeast Asian geckos and other vertebrates is temporally congruent with dipterocarp forest development.</title>
        <authorList>
            <person name="Heinicke M.P."/>
            <person name="Greenbaum E."/>
            <person name="Jackman T.R."/>
            <person name="Bauer A.M."/>
        </authorList>
    </citation>
    <scope>NUCLEOTIDE SEQUENCE</scope>
</reference>
<dbReference type="EC" id="7.1.1.2" evidence="3 17"/>
<evidence type="ECO:0000256" key="14">
    <source>
        <dbReference type="ARBA" id="ARBA00023128"/>
    </source>
</evidence>
<evidence type="ECO:0000256" key="2">
    <source>
        <dbReference type="ARBA" id="ARBA00007012"/>
    </source>
</evidence>
<evidence type="ECO:0000256" key="3">
    <source>
        <dbReference type="ARBA" id="ARBA00012944"/>
    </source>
</evidence>
<comment type="similarity">
    <text evidence="2 17">Belongs to the complex I subunit 2 family.</text>
</comment>
<evidence type="ECO:0000259" key="18">
    <source>
        <dbReference type="Pfam" id="PF00361"/>
    </source>
</evidence>
<proteinExistence type="inferred from homology"/>
<evidence type="ECO:0000256" key="1">
    <source>
        <dbReference type="ARBA" id="ARBA00004448"/>
    </source>
</evidence>
<sequence>MSPLIWALLITGLSTSTIITMSSYHWLLAWVGLELNTLNILPLIMKSTHPRATEAATKYFLIQAMAAALILFSSTLAAWTTGQWHISHTPAPTVTATLTLAIMMKLGLAPTHAWYPEVLQGSTMTTALLMATWQKLAPLTLLYMMDPHLPPTIMLLLGASSALIGGWGGLIQTQTRKIMAFSSIAHMGWLVIALNINPALATLALAIYTIATTAMFTSLNTTTTKTLTDVGTMWTQSPLLATLTALTLMSLGGLPPMTGFTPKWLILSELCSMKLILLSTVMALASLPSLYFYIRMSYFTMLTAPPTTTATEYKWRFTAPLNPSLPLTATLATLLLPMTPLLI</sequence>
<keyword evidence="5" id="KW-0813">Transport</keyword>
<feature type="transmembrane region" description="Helical" evidence="17">
    <location>
        <begin position="192"/>
        <end position="216"/>
    </location>
</feature>
<feature type="domain" description="NADH:quinone oxidoreductase/Mrp antiporter transmembrane" evidence="18">
    <location>
        <begin position="23"/>
        <end position="284"/>
    </location>
</feature>
<geneLocation type="mitochondrion" evidence="20"/>
<dbReference type="EMBL" id="JX515619">
    <property type="protein sequence ID" value="AFS17335.1"/>
    <property type="molecule type" value="Genomic_DNA"/>
</dbReference>
<dbReference type="InterPro" id="IPR003917">
    <property type="entry name" value="NADH_UbQ_OxRdtase_chain2"/>
</dbReference>
<keyword evidence="10 17" id="KW-0249">Electron transport</keyword>
<dbReference type="PRINTS" id="PR01436">
    <property type="entry name" value="NADHDHGNASE2"/>
</dbReference>
<gene>
    <name evidence="20" type="primary">ND2</name>
</gene>
<evidence type="ECO:0000256" key="13">
    <source>
        <dbReference type="ARBA" id="ARBA00023075"/>
    </source>
</evidence>
<organism evidence="20">
    <name type="scientific">Lepidodactylus sp. MPH-2012</name>
    <dbReference type="NCBI Taxonomy" id="1232769"/>
    <lineage>
        <taxon>Eukaryota</taxon>
        <taxon>Metazoa</taxon>
        <taxon>Chordata</taxon>
        <taxon>Craniata</taxon>
        <taxon>Vertebrata</taxon>
        <taxon>Euteleostomi</taxon>
        <taxon>Lepidosauria</taxon>
        <taxon>Squamata</taxon>
        <taxon>Bifurcata</taxon>
        <taxon>Gekkota</taxon>
        <taxon>Gekkonidae</taxon>
        <taxon>Gekkoninae</taxon>
        <taxon>Lepidodactylus</taxon>
    </lineage>
</organism>
<evidence type="ECO:0000256" key="17">
    <source>
        <dbReference type="RuleBase" id="RU003403"/>
    </source>
</evidence>
<keyword evidence="6 17" id="KW-0679">Respiratory chain</keyword>
<evidence type="ECO:0000256" key="6">
    <source>
        <dbReference type="ARBA" id="ARBA00022660"/>
    </source>
</evidence>
<evidence type="ECO:0000256" key="12">
    <source>
        <dbReference type="ARBA" id="ARBA00023027"/>
    </source>
</evidence>
<feature type="transmembrane region" description="Helical" evidence="17">
    <location>
        <begin position="275"/>
        <end position="294"/>
    </location>
</feature>
<comment type="catalytic activity">
    <reaction evidence="16 17">
        <text>a ubiquinone + NADH + 5 H(+)(in) = a ubiquinol + NAD(+) + 4 H(+)(out)</text>
        <dbReference type="Rhea" id="RHEA:29091"/>
        <dbReference type="Rhea" id="RHEA-COMP:9565"/>
        <dbReference type="Rhea" id="RHEA-COMP:9566"/>
        <dbReference type="ChEBI" id="CHEBI:15378"/>
        <dbReference type="ChEBI" id="CHEBI:16389"/>
        <dbReference type="ChEBI" id="CHEBI:17976"/>
        <dbReference type="ChEBI" id="CHEBI:57540"/>
        <dbReference type="ChEBI" id="CHEBI:57945"/>
        <dbReference type="EC" id="7.1.1.2"/>
    </reaction>
</comment>
<evidence type="ECO:0000256" key="4">
    <source>
        <dbReference type="ARBA" id="ARBA00021008"/>
    </source>
</evidence>
<evidence type="ECO:0000259" key="19">
    <source>
        <dbReference type="Pfam" id="PF06444"/>
    </source>
</evidence>
<comment type="function">
    <text evidence="17">Core subunit of the mitochondrial membrane respiratory chain NADH dehydrogenase (Complex I) which catalyzes electron transfer from NADH through the respiratory chain, using ubiquinone as an electron acceptor. Essential for the catalytic activity and assembly of complex I.</text>
</comment>